<keyword evidence="2" id="KW-1185">Reference proteome</keyword>
<evidence type="ECO:0000313" key="2">
    <source>
        <dbReference type="Proteomes" id="UP000423396"/>
    </source>
</evidence>
<accession>A0A650CQC9</accession>
<gene>
    <name evidence="1" type="ORF">D1868_07635</name>
</gene>
<organism evidence="1 2">
    <name type="scientific">Stygiolobus azoricus</name>
    <dbReference type="NCBI Taxonomy" id="41675"/>
    <lineage>
        <taxon>Archaea</taxon>
        <taxon>Thermoproteota</taxon>
        <taxon>Thermoprotei</taxon>
        <taxon>Sulfolobales</taxon>
        <taxon>Sulfolobaceae</taxon>
        <taxon>Stygiolobus</taxon>
    </lineage>
</organism>
<dbReference type="AlphaFoldDB" id="A0A650CQC9"/>
<proteinExistence type="predicted"/>
<name>A0A650CQC9_9CREN</name>
<dbReference type="OrthoDB" id="36437at2157"/>
<dbReference type="Proteomes" id="UP000423396">
    <property type="component" value="Chromosome"/>
</dbReference>
<dbReference type="EMBL" id="CP045483">
    <property type="protein sequence ID" value="QGR19862.1"/>
    <property type="molecule type" value="Genomic_DNA"/>
</dbReference>
<sequence length="106" mass="12753">MMDEKEIVLTALEQVDKWYVQLAGIKEDTLLIVSKKPVPEKLVVNGKEYNVKYYTPEQYIETIKVNEEEFRSFHIYYFVKIYMRKVLDILTQLEVEKMSLNENQLR</sequence>
<evidence type="ECO:0000313" key="1">
    <source>
        <dbReference type="EMBL" id="QGR19862.1"/>
    </source>
</evidence>
<protein>
    <submittedName>
        <fullName evidence="1">Uncharacterized protein</fullName>
    </submittedName>
</protein>
<reference evidence="1 2" key="1">
    <citation type="submission" date="2019-10" db="EMBL/GenBank/DDBJ databases">
        <title>Genome Sequences from Six Type Strain Members of the Archaeal Family Sulfolobaceae: Acidianus ambivalens, Acidianus infernus, Metallosphaera prunae, Stygiolobus azoricus, Sulfolobus metallicus, and Sulfurisphaera ohwakuensis.</title>
        <authorList>
            <person name="Counts J.A."/>
            <person name="Kelly R.M."/>
        </authorList>
    </citation>
    <scope>NUCLEOTIDE SEQUENCE [LARGE SCALE GENOMIC DNA]</scope>
    <source>
        <strain evidence="1 2">FC6</strain>
    </source>
</reference>
<dbReference type="KEGG" id="sazo:D1868_07635"/>